<feature type="region of interest" description="Disordered" evidence="1">
    <location>
        <begin position="1"/>
        <end position="64"/>
    </location>
</feature>
<protein>
    <submittedName>
        <fullName evidence="3">Addiction module toxin RelE</fullName>
    </submittedName>
</protein>
<dbReference type="Proteomes" id="UP000324479">
    <property type="component" value="Unassembled WGS sequence"/>
</dbReference>
<sequence>MPEWSDKDKRQYEHIKSSAESRGRSTERAEEIASRTVNKQRREEGRTPQQTTQGTGNPNTPYEDRTVEELHSLASEMQIEGRSDMNKQQLIDALRAKQ</sequence>
<comment type="caution">
    <text evidence="3">The sequence shown here is derived from an EMBL/GenBank/DDBJ whole genome shotgun (WGS) entry which is preliminary data.</text>
</comment>
<dbReference type="GO" id="GO:0006353">
    <property type="term" value="P:DNA-templated transcription termination"/>
    <property type="evidence" value="ECO:0007669"/>
    <property type="project" value="InterPro"/>
</dbReference>
<organism evidence="3 4">
    <name type="scientific">Roseiconus nitratireducens</name>
    <dbReference type="NCBI Taxonomy" id="2605748"/>
    <lineage>
        <taxon>Bacteria</taxon>
        <taxon>Pseudomonadati</taxon>
        <taxon>Planctomycetota</taxon>
        <taxon>Planctomycetia</taxon>
        <taxon>Pirellulales</taxon>
        <taxon>Pirellulaceae</taxon>
        <taxon>Roseiconus</taxon>
    </lineage>
</organism>
<evidence type="ECO:0000313" key="3">
    <source>
        <dbReference type="EMBL" id="KAA5542648.1"/>
    </source>
</evidence>
<dbReference type="AlphaFoldDB" id="A0A5M6D556"/>
<accession>A0A5M6D556</accession>
<dbReference type="EMBL" id="VWOX01000007">
    <property type="protein sequence ID" value="KAA5542648.1"/>
    <property type="molecule type" value="Genomic_DNA"/>
</dbReference>
<proteinExistence type="predicted"/>
<dbReference type="Pfam" id="PF07498">
    <property type="entry name" value="Rho_N"/>
    <property type="match status" value="1"/>
</dbReference>
<feature type="compositionally biased region" description="Basic and acidic residues" evidence="1">
    <location>
        <begin position="1"/>
        <end position="33"/>
    </location>
</feature>
<dbReference type="SUPFAM" id="SSF68912">
    <property type="entry name" value="Rho N-terminal domain-like"/>
    <property type="match status" value="1"/>
</dbReference>
<reference evidence="3 4" key="1">
    <citation type="submission" date="2019-08" db="EMBL/GenBank/DDBJ databases">
        <authorList>
            <person name="Dhanesh K."/>
            <person name="Kumar G."/>
            <person name="Sasikala C."/>
            <person name="Venkata Ramana C."/>
        </authorList>
    </citation>
    <scope>NUCLEOTIDE SEQUENCE [LARGE SCALE GENOMIC DNA]</scope>
    <source>
        <strain evidence="3 4">JC645</strain>
    </source>
</reference>
<dbReference type="InterPro" id="IPR036269">
    <property type="entry name" value="Rho_N_sf"/>
</dbReference>
<feature type="domain" description="Rho termination factor-like N-terminal" evidence="2">
    <location>
        <begin position="64"/>
        <end position="97"/>
    </location>
</feature>
<name>A0A5M6D556_9BACT</name>
<dbReference type="RefSeq" id="WP_150077065.1">
    <property type="nucleotide sequence ID" value="NZ_VWOX01000007.1"/>
</dbReference>
<feature type="region of interest" description="Disordered" evidence="1">
    <location>
        <begin position="77"/>
        <end position="98"/>
    </location>
</feature>
<evidence type="ECO:0000259" key="2">
    <source>
        <dbReference type="Pfam" id="PF07498"/>
    </source>
</evidence>
<feature type="compositionally biased region" description="Low complexity" evidence="1">
    <location>
        <begin position="47"/>
        <end position="61"/>
    </location>
</feature>
<evidence type="ECO:0000313" key="4">
    <source>
        <dbReference type="Proteomes" id="UP000324479"/>
    </source>
</evidence>
<dbReference type="InterPro" id="IPR011112">
    <property type="entry name" value="Rho-like_N"/>
</dbReference>
<gene>
    <name evidence="3" type="ORF">FYK55_14035</name>
</gene>
<evidence type="ECO:0000256" key="1">
    <source>
        <dbReference type="SAM" id="MobiDB-lite"/>
    </source>
</evidence>
<keyword evidence="4" id="KW-1185">Reference proteome</keyword>